<dbReference type="EMBL" id="JAHVHU010000007">
    <property type="protein sequence ID" value="MBY5958130.1"/>
    <property type="molecule type" value="Genomic_DNA"/>
</dbReference>
<evidence type="ECO:0000313" key="2">
    <source>
        <dbReference type="EMBL" id="MBY5958130.1"/>
    </source>
</evidence>
<protein>
    <submittedName>
        <fullName evidence="2">Uncharacterized protein</fullName>
    </submittedName>
</protein>
<name>A0A953HTH5_9BACT</name>
<keyword evidence="1" id="KW-0472">Membrane</keyword>
<feature type="transmembrane region" description="Helical" evidence="1">
    <location>
        <begin position="148"/>
        <end position="175"/>
    </location>
</feature>
<comment type="caution">
    <text evidence="2">The sequence shown here is derived from an EMBL/GenBank/DDBJ whole genome shotgun (WGS) entry which is preliminary data.</text>
</comment>
<evidence type="ECO:0000256" key="1">
    <source>
        <dbReference type="SAM" id="Phobius"/>
    </source>
</evidence>
<feature type="transmembrane region" description="Helical" evidence="1">
    <location>
        <begin position="187"/>
        <end position="210"/>
    </location>
</feature>
<dbReference type="AlphaFoldDB" id="A0A953HTH5"/>
<gene>
    <name evidence="2" type="ORF">KUV50_08320</name>
</gene>
<keyword evidence="1" id="KW-0812">Transmembrane</keyword>
<evidence type="ECO:0000313" key="3">
    <source>
        <dbReference type="Proteomes" id="UP000753961"/>
    </source>
</evidence>
<keyword evidence="3" id="KW-1185">Reference proteome</keyword>
<reference evidence="2" key="1">
    <citation type="submission" date="2021-06" db="EMBL/GenBank/DDBJ databases">
        <title>44 bacteria genomes isolated from Dapeng, Shenzhen.</title>
        <authorList>
            <person name="Zheng W."/>
            <person name="Yu S."/>
            <person name="Huang Y."/>
        </authorList>
    </citation>
    <scope>NUCLEOTIDE SEQUENCE</scope>
    <source>
        <strain evidence="2">DP5N28-2</strain>
    </source>
</reference>
<dbReference type="Proteomes" id="UP000753961">
    <property type="component" value="Unassembled WGS sequence"/>
</dbReference>
<organism evidence="2 3">
    <name type="scientific">Membranihabitans marinus</name>
    <dbReference type="NCBI Taxonomy" id="1227546"/>
    <lineage>
        <taxon>Bacteria</taxon>
        <taxon>Pseudomonadati</taxon>
        <taxon>Bacteroidota</taxon>
        <taxon>Saprospiria</taxon>
        <taxon>Saprospirales</taxon>
        <taxon>Saprospiraceae</taxon>
        <taxon>Membranihabitans</taxon>
    </lineage>
</organism>
<dbReference type="RefSeq" id="WP_222579663.1">
    <property type="nucleotide sequence ID" value="NZ_JAHVHU010000007.1"/>
</dbReference>
<proteinExistence type="predicted"/>
<accession>A0A953HTH5</accession>
<keyword evidence="1" id="KW-1133">Transmembrane helix</keyword>
<sequence length="228" mass="27066">MAMRFLTNVDISNFYANFVNLDKQDFDVIIEEFQANKNLIGLLSVEQQLELKIIYLEALYQIGKYGSFLREVDEIIEDCIRYHRVDQPHREVYEELLFKKSTALFHQGFVQQSEYVTTELVKINPEKTLYQALLTRIYYRKNESRFHFIKVFCLFLIVFSALVYGSNLLIVYYFYGEHLPVLFDVGFFTLNIGVLVYVISEICLFGEAIIRSRRKVRQATERKSRKEQ</sequence>